<proteinExistence type="predicted"/>
<sequence length="183" mass="20522">MRLLGWTALIMIVLVSIVFWWTRTVEVVDETYSGVEVQLGPNDTTHAKQVDIHIDGEFKHDMFSKESFTGSITIDGEKHPSDASNTDELTVTFEKEGFTDGNIEYINREQDRITTVGYLNMSDDLSELTIQIMQDRSSKDGPRVTSWTSDDGIIISAPANNGDEAISIANRVMQPVLHDIELK</sequence>
<accession>A0ABV2KVW1</accession>
<feature type="transmembrane region" description="Helical" evidence="1">
    <location>
        <begin position="6"/>
        <end position="22"/>
    </location>
</feature>
<organism evidence="2 3">
    <name type="scientific">Alkalibacillus flavidus</name>
    <dbReference type="NCBI Taxonomy" id="546021"/>
    <lineage>
        <taxon>Bacteria</taxon>
        <taxon>Bacillati</taxon>
        <taxon>Bacillota</taxon>
        <taxon>Bacilli</taxon>
        <taxon>Bacillales</taxon>
        <taxon>Bacillaceae</taxon>
        <taxon>Alkalibacillus</taxon>
    </lineage>
</organism>
<name>A0ABV2KVW1_9BACI</name>
<keyword evidence="1" id="KW-0812">Transmembrane</keyword>
<evidence type="ECO:0000313" key="3">
    <source>
        <dbReference type="Proteomes" id="UP001549167"/>
    </source>
</evidence>
<dbReference type="RefSeq" id="WP_354220065.1">
    <property type="nucleotide sequence ID" value="NZ_JBEPMX010000007.1"/>
</dbReference>
<evidence type="ECO:0000256" key="1">
    <source>
        <dbReference type="SAM" id="Phobius"/>
    </source>
</evidence>
<comment type="caution">
    <text evidence="2">The sequence shown here is derived from an EMBL/GenBank/DDBJ whole genome shotgun (WGS) entry which is preliminary data.</text>
</comment>
<evidence type="ECO:0000313" key="2">
    <source>
        <dbReference type="EMBL" id="MET3683499.1"/>
    </source>
</evidence>
<keyword evidence="3" id="KW-1185">Reference proteome</keyword>
<gene>
    <name evidence="2" type="ORF">ABID56_001594</name>
</gene>
<keyword evidence="1" id="KW-0472">Membrane</keyword>
<protein>
    <submittedName>
        <fullName evidence="2">Uncharacterized protein</fullName>
    </submittedName>
</protein>
<dbReference type="EMBL" id="JBEPMX010000007">
    <property type="protein sequence ID" value="MET3683499.1"/>
    <property type="molecule type" value="Genomic_DNA"/>
</dbReference>
<dbReference type="Proteomes" id="UP001549167">
    <property type="component" value="Unassembled WGS sequence"/>
</dbReference>
<reference evidence="2 3" key="1">
    <citation type="submission" date="2024-06" db="EMBL/GenBank/DDBJ databases">
        <title>Genomic Encyclopedia of Type Strains, Phase IV (KMG-IV): sequencing the most valuable type-strain genomes for metagenomic binning, comparative biology and taxonomic classification.</title>
        <authorList>
            <person name="Goeker M."/>
        </authorList>
    </citation>
    <scope>NUCLEOTIDE SEQUENCE [LARGE SCALE GENOMIC DNA]</scope>
    <source>
        <strain evidence="2 3">DSM 23520</strain>
    </source>
</reference>
<keyword evidence="1" id="KW-1133">Transmembrane helix</keyword>